<feature type="compositionally biased region" description="Polar residues" evidence="1">
    <location>
        <begin position="234"/>
        <end position="259"/>
    </location>
</feature>
<feature type="transmembrane region" description="Helical" evidence="2">
    <location>
        <begin position="166"/>
        <end position="186"/>
    </location>
</feature>
<feature type="compositionally biased region" description="Basic and acidic residues" evidence="1">
    <location>
        <begin position="223"/>
        <end position="233"/>
    </location>
</feature>
<keyword evidence="2" id="KW-0812">Transmembrane</keyword>
<dbReference type="InterPro" id="IPR036938">
    <property type="entry name" value="PAP2/HPO_sf"/>
</dbReference>
<dbReference type="InterPro" id="IPR000326">
    <property type="entry name" value="PAP2/HPO"/>
</dbReference>
<feature type="transmembrane region" description="Helical" evidence="2">
    <location>
        <begin position="192"/>
        <end position="213"/>
    </location>
</feature>
<feature type="transmembrane region" description="Helical" evidence="2">
    <location>
        <begin position="137"/>
        <end position="154"/>
    </location>
</feature>
<proteinExistence type="predicted"/>
<reference evidence="4 5" key="1">
    <citation type="submission" date="2020-08" db="EMBL/GenBank/DDBJ databases">
        <title>Sequencing the genomes of 1000 actinobacteria strains.</title>
        <authorList>
            <person name="Klenk H.-P."/>
        </authorList>
    </citation>
    <scope>NUCLEOTIDE SEQUENCE [LARGE SCALE GENOMIC DNA]</scope>
    <source>
        <strain evidence="4 5">DSM 45362</strain>
    </source>
</reference>
<evidence type="ECO:0000313" key="5">
    <source>
        <dbReference type="Proteomes" id="UP000587527"/>
    </source>
</evidence>
<evidence type="ECO:0000313" key="4">
    <source>
        <dbReference type="EMBL" id="MBB5874323.1"/>
    </source>
</evidence>
<evidence type="ECO:0000256" key="1">
    <source>
        <dbReference type="SAM" id="MobiDB-lite"/>
    </source>
</evidence>
<dbReference type="GO" id="GO:0050380">
    <property type="term" value="F:undecaprenyl-diphosphatase activity"/>
    <property type="evidence" value="ECO:0007669"/>
    <property type="project" value="UniProtKB-EC"/>
</dbReference>
<gene>
    <name evidence="4" type="ORF">F4553_007757</name>
</gene>
<dbReference type="EMBL" id="JACHMN010000003">
    <property type="protein sequence ID" value="MBB5874323.1"/>
    <property type="molecule type" value="Genomic_DNA"/>
</dbReference>
<organism evidence="4 5">
    <name type="scientific">Allocatelliglobosispora scoriae</name>
    <dbReference type="NCBI Taxonomy" id="643052"/>
    <lineage>
        <taxon>Bacteria</taxon>
        <taxon>Bacillati</taxon>
        <taxon>Actinomycetota</taxon>
        <taxon>Actinomycetes</taxon>
        <taxon>Micromonosporales</taxon>
        <taxon>Micromonosporaceae</taxon>
        <taxon>Allocatelliglobosispora</taxon>
    </lineage>
</organism>
<feature type="domain" description="Phosphatidic acid phosphatase type 2/haloperoxidase" evidence="3">
    <location>
        <begin position="97"/>
        <end position="207"/>
    </location>
</feature>
<accession>A0A841C5A8</accession>
<feature type="transmembrane region" description="Helical" evidence="2">
    <location>
        <begin position="96"/>
        <end position="117"/>
    </location>
</feature>
<sequence>MVRWSPRSTAGTRPLWITAAAGTAFATLAFAVAHHVTGLSRPDVALSLAAHRFADSHPAWLTAMAAATRAGDAAIVMPVAAVAVGLLAWKRLRHSAVVIAASLILIPLIRLGLSVAFHRPRPQDPLSAAHGWAFPSGHTTTAAVAALVAAYAVWPYTRRAWQRGAVVAGAAAWAITVAISRVALVVHWPSDVIGGLLLATALVALITWFTAAFGPPRGGPHTEQARRERDDRSSPTLQERASRSRNTVDPCQPTTSEKT</sequence>
<evidence type="ECO:0000259" key="3">
    <source>
        <dbReference type="SMART" id="SM00014"/>
    </source>
</evidence>
<dbReference type="SUPFAM" id="SSF48317">
    <property type="entry name" value="Acid phosphatase/Vanadium-dependent haloperoxidase"/>
    <property type="match status" value="1"/>
</dbReference>
<feature type="region of interest" description="Disordered" evidence="1">
    <location>
        <begin position="217"/>
        <end position="259"/>
    </location>
</feature>
<comment type="caution">
    <text evidence="4">The sequence shown here is derived from an EMBL/GenBank/DDBJ whole genome shotgun (WGS) entry which is preliminary data.</text>
</comment>
<evidence type="ECO:0000256" key="2">
    <source>
        <dbReference type="SAM" id="Phobius"/>
    </source>
</evidence>
<dbReference type="PANTHER" id="PTHR14969:SF13">
    <property type="entry name" value="AT30094P"/>
    <property type="match status" value="1"/>
</dbReference>
<name>A0A841C5A8_9ACTN</name>
<keyword evidence="2" id="KW-0472">Membrane</keyword>
<dbReference type="PANTHER" id="PTHR14969">
    <property type="entry name" value="SPHINGOSINE-1-PHOSPHATE PHOSPHOHYDROLASE"/>
    <property type="match status" value="1"/>
</dbReference>
<dbReference type="RefSeq" id="WP_184846361.1">
    <property type="nucleotide sequence ID" value="NZ_JACHMN010000003.1"/>
</dbReference>
<dbReference type="Proteomes" id="UP000587527">
    <property type="component" value="Unassembled WGS sequence"/>
</dbReference>
<keyword evidence="4" id="KW-0378">Hydrolase</keyword>
<dbReference type="SMART" id="SM00014">
    <property type="entry name" value="acidPPc"/>
    <property type="match status" value="1"/>
</dbReference>
<feature type="transmembrane region" description="Helical" evidence="2">
    <location>
        <begin position="70"/>
        <end position="89"/>
    </location>
</feature>
<keyword evidence="5" id="KW-1185">Reference proteome</keyword>
<dbReference type="AlphaFoldDB" id="A0A841C5A8"/>
<keyword evidence="2" id="KW-1133">Transmembrane helix</keyword>
<protein>
    <submittedName>
        <fullName evidence="4">Undecaprenyl-diphosphatase</fullName>
        <ecNumber evidence="4">3.6.1.27</ecNumber>
    </submittedName>
</protein>
<dbReference type="Gene3D" id="1.20.144.10">
    <property type="entry name" value="Phosphatidic acid phosphatase type 2/haloperoxidase"/>
    <property type="match status" value="1"/>
</dbReference>
<dbReference type="EC" id="3.6.1.27" evidence="4"/>
<dbReference type="Pfam" id="PF01569">
    <property type="entry name" value="PAP2"/>
    <property type="match status" value="1"/>
</dbReference>